<keyword evidence="5 10" id="KW-0067">ATP-binding</keyword>
<keyword evidence="4 10" id="KW-0347">Helicase</keyword>
<evidence type="ECO:0000256" key="7">
    <source>
        <dbReference type="ARBA" id="ARBA00034617"/>
    </source>
</evidence>
<dbReference type="Pfam" id="PF13361">
    <property type="entry name" value="UvrD_C"/>
    <property type="match status" value="2"/>
</dbReference>
<evidence type="ECO:0000256" key="8">
    <source>
        <dbReference type="ARBA" id="ARBA00034808"/>
    </source>
</evidence>
<dbReference type="InterPro" id="IPR010359">
    <property type="entry name" value="IrrE_HExxH"/>
</dbReference>
<evidence type="ECO:0000313" key="15">
    <source>
        <dbReference type="Proteomes" id="UP000681594"/>
    </source>
</evidence>
<dbReference type="PANTHER" id="PTHR11070:SF59">
    <property type="entry name" value="DNA 3'-5' HELICASE"/>
    <property type="match status" value="1"/>
</dbReference>
<sequence length="1130" mass="122754">MDSLEAARQAAAALHAEVVAKLPAGWGPYDLAVAAARHRDDTQVNKVAPGSAILHRGRARYRADIGVIAHEDTGDEFENALLVAHEVGHLELEGRTNSDPVSDVDSLASVERSPGGVEALTDYSRRERREVRMNLFARELLLPRPVARELHLDPGLTASAIAARYRVPFAVAAAQLLDGLLLPPAGPASPPRPERPLNPEQAEAAAHRGVPYLLEAGPGTGKTQTLVSRVASLARAGVDPAEILVLTFSNKAAAELRERIAGICPEASTGTWVGTFHSFGLDVIRRFNDRLGLPADPRLLDRVEAVELLEEGFARLDLKHFRNLWDPAENIKEILDAISRANDEVVDAARYAELATAMSERAATTEEVVAAERCLDIATVFRAYEVLKAKRGCLDFGDLVARPVRLLETDAEVRAALRDRHRHVLVDEFQDVNRASVRLLQGLTGEGENLWAVGDVRQSIYRFRGASSFNVARFGAGDFPTGVRGRLRVNYRSTPEVVAGFVRFAAAGMKAAPDGEVVFDAHRPACGIQPEYRPGGETDEEPFVVAAAVAEMHEAGFSYRDQAVLCMSNDKVAKVAAALEARGIPSLYLGNLFERPEVKSLLAMVSLLVDRRAAGLIRIAAMPDFEMTLSDVLAVTRPLRDDGTPPLGWTSRLMGFADLSADGLVTMNRIAAACGGAGPDTDPWTFLAGILFDHSRIAADIARSPTVTKRLQGIAIWQFMNFARVQPRAAGLPVKRFLDRVRKLLLLAEDRHLRQLPDAAQGMDAVRLMTIHGAKGLEFPVVHLPGLTADTIPKDFRAGRCLPPDGMIEGATGSGLQAMADGHAEEQECLFFVALSRPKDRLLLYSPTQKKGGVARNRSPFLDRMGDAVNARSDVPTVSMPEVTGDMLLPAGVTTPTSLTVGQLGLYERCPRRFMYTAILDIGGRQVEAAFQRMHAAVEQVVNWMTSDHELTPSAAEVDARLDQAWLTHGPHEHGYSTDYLRVGRALLSFFQRTRQGRIRLPAREMRFAVEGGEVVIRAEEIIGGGVGGGLVRRVRTGHGTKAESNSLVTAAFRLAAGQHLPGCSVELVHLADETLTPVTMTDKVLGNRKAKLDEAFASMKRGEFPRRVTDTCPRCPAYFICGPLPAEAT</sequence>
<evidence type="ECO:0000256" key="2">
    <source>
        <dbReference type="ARBA" id="ARBA00022741"/>
    </source>
</evidence>
<comment type="catalytic activity">
    <reaction evidence="9">
        <text>ATP + H2O = ADP + phosphate + H(+)</text>
        <dbReference type="Rhea" id="RHEA:13065"/>
        <dbReference type="ChEBI" id="CHEBI:15377"/>
        <dbReference type="ChEBI" id="CHEBI:15378"/>
        <dbReference type="ChEBI" id="CHEBI:30616"/>
        <dbReference type="ChEBI" id="CHEBI:43474"/>
        <dbReference type="ChEBI" id="CHEBI:456216"/>
        <dbReference type="EC" id="5.6.2.4"/>
    </reaction>
</comment>
<dbReference type="Gene3D" id="1.10.10.160">
    <property type="match status" value="1"/>
</dbReference>
<dbReference type="InterPro" id="IPR013986">
    <property type="entry name" value="DExx_box_DNA_helicase_dom_sf"/>
</dbReference>
<proteinExistence type="inferred from homology"/>
<gene>
    <name evidence="14" type="ORF">J8J14_21055</name>
</gene>
<keyword evidence="15" id="KW-1185">Reference proteome</keyword>
<evidence type="ECO:0000256" key="9">
    <source>
        <dbReference type="ARBA" id="ARBA00048988"/>
    </source>
</evidence>
<comment type="caution">
    <text evidence="14">The sequence shown here is derived from an EMBL/GenBank/DDBJ whole genome shotgun (WGS) entry which is preliminary data.</text>
</comment>
<evidence type="ECO:0000256" key="4">
    <source>
        <dbReference type="ARBA" id="ARBA00022806"/>
    </source>
</evidence>
<evidence type="ECO:0000256" key="6">
    <source>
        <dbReference type="ARBA" id="ARBA00023235"/>
    </source>
</evidence>
<dbReference type="Pfam" id="PF12705">
    <property type="entry name" value="PDDEXK_1"/>
    <property type="match status" value="1"/>
</dbReference>
<feature type="domain" description="UvrD-like helicase C-terminal" evidence="13">
    <location>
        <begin position="499"/>
        <end position="776"/>
    </location>
</feature>
<dbReference type="Gene3D" id="3.40.50.300">
    <property type="entry name" value="P-loop containing nucleotide triphosphate hydrolases"/>
    <property type="match status" value="2"/>
</dbReference>
<evidence type="ECO:0000256" key="1">
    <source>
        <dbReference type="ARBA" id="ARBA00009922"/>
    </source>
</evidence>
<dbReference type="EMBL" id="JAGIZB010000029">
    <property type="protein sequence ID" value="MBP0447265.1"/>
    <property type="molecule type" value="Genomic_DNA"/>
</dbReference>
<dbReference type="InterPro" id="IPR038726">
    <property type="entry name" value="PDDEXK_AddAB-type"/>
</dbReference>
<feature type="binding site" evidence="10">
    <location>
        <begin position="216"/>
        <end position="223"/>
    </location>
    <ligand>
        <name>ATP</name>
        <dbReference type="ChEBI" id="CHEBI:30616"/>
    </ligand>
</feature>
<dbReference type="Pfam" id="PF06114">
    <property type="entry name" value="Peptidase_M78"/>
    <property type="match status" value="1"/>
</dbReference>
<reference evidence="14 15" key="1">
    <citation type="submission" date="2021-03" db="EMBL/GenBank/DDBJ databases">
        <authorList>
            <person name="So Y."/>
        </authorList>
    </citation>
    <scope>NUCLEOTIDE SEQUENCE [LARGE SCALE GENOMIC DNA]</scope>
    <source>
        <strain evidence="14 15">SSH11</strain>
    </source>
</reference>
<accession>A0ABS4AL70</accession>
<comment type="similarity">
    <text evidence="1">Belongs to the helicase family. UvrD subfamily.</text>
</comment>
<evidence type="ECO:0000259" key="12">
    <source>
        <dbReference type="PROSITE" id="PS51198"/>
    </source>
</evidence>
<dbReference type="InterPro" id="IPR000212">
    <property type="entry name" value="DNA_helicase_UvrD/REP"/>
</dbReference>
<evidence type="ECO:0000313" key="14">
    <source>
        <dbReference type="EMBL" id="MBP0447265.1"/>
    </source>
</evidence>
<evidence type="ECO:0000256" key="5">
    <source>
        <dbReference type="ARBA" id="ARBA00022840"/>
    </source>
</evidence>
<protein>
    <recommendedName>
        <fullName evidence="8">DNA 3'-5' helicase</fullName>
        <ecNumber evidence="8">5.6.2.4</ecNumber>
    </recommendedName>
</protein>
<keyword evidence="2 10" id="KW-0547">Nucleotide-binding</keyword>
<dbReference type="Gene3D" id="1.10.486.10">
    <property type="entry name" value="PCRA, domain 4"/>
    <property type="match status" value="1"/>
</dbReference>
<evidence type="ECO:0000256" key="10">
    <source>
        <dbReference type="PROSITE-ProRule" id="PRU00560"/>
    </source>
</evidence>
<comment type="catalytic activity">
    <reaction evidence="7">
        <text>Couples ATP hydrolysis with the unwinding of duplex DNA by translocating in the 3'-5' direction.</text>
        <dbReference type="EC" id="5.6.2.4"/>
    </reaction>
</comment>
<evidence type="ECO:0000256" key="11">
    <source>
        <dbReference type="SAM" id="MobiDB-lite"/>
    </source>
</evidence>
<dbReference type="Pfam" id="PF00580">
    <property type="entry name" value="UvrD-helicase"/>
    <property type="match status" value="1"/>
</dbReference>
<dbReference type="SUPFAM" id="SSF52540">
    <property type="entry name" value="P-loop containing nucleoside triphosphate hydrolases"/>
    <property type="match status" value="1"/>
</dbReference>
<evidence type="ECO:0000256" key="3">
    <source>
        <dbReference type="ARBA" id="ARBA00022801"/>
    </source>
</evidence>
<dbReference type="InterPro" id="IPR027417">
    <property type="entry name" value="P-loop_NTPase"/>
</dbReference>
<name>A0ABS4AL70_9PROT</name>
<keyword evidence="6" id="KW-0413">Isomerase</keyword>
<dbReference type="InterPro" id="IPR014017">
    <property type="entry name" value="DNA_helicase_UvrD-like_C"/>
</dbReference>
<dbReference type="EC" id="5.6.2.4" evidence="8"/>
<feature type="region of interest" description="Disordered" evidence="11">
    <location>
        <begin position="184"/>
        <end position="203"/>
    </location>
</feature>
<feature type="domain" description="UvrD-like helicase ATP-binding" evidence="12">
    <location>
        <begin position="195"/>
        <end position="494"/>
    </location>
</feature>
<dbReference type="RefSeq" id="WP_209381535.1">
    <property type="nucleotide sequence ID" value="NZ_JAGIZB010000029.1"/>
</dbReference>
<dbReference type="InterPro" id="IPR014016">
    <property type="entry name" value="UvrD-like_ATP-bd"/>
</dbReference>
<dbReference type="Proteomes" id="UP000681594">
    <property type="component" value="Unassembled WGS sequence"/>
</dbReference>
<organism evidence="14 15">
    <name type="scientific">Pararoseomonas baculiformis</name>
    <dbReference type="NCBI Taxonomy" id="2820812"/>
    <lineage>
        <taxon>Bacteria</taxon>
        <taxon>Pseudomonadati</taxon>
        <taxon>Pseudomonadota</taxon>
        <taxon>Alphaproteobacteria</taxon>
        <taxon>Acetobacterales</taxon>
        <taxon>Acetobacteraceae</taxon>
        <taxon>Pararoseomonas</taxon>
    </lineage>
</organism>
<dbReference type="PROSITE" id="PS51198">
    <property type="entry name" value="UVRD_HELICASE_ATP_BIND"/>
    <property type="match status" value="1"/>
</dbReference>
<dbReference type="CDD" id="cd17932">
    <property type="entry name" value="DEXQc_UvrD"/>
    <property type="match status" value="1"/>
</dbReference>
<evidence type="ECO:0000259" key="13">
    <source>
        <dbReference type="PROSITE" id="PS51217"/>
    </source>
</evidence>
<keyword evidence="3 10" id="KW-0378">Hydrolase</keyword>
<dbReference type="PROSITE" id="PS51217">
    <property type="entry name" value="UVRD_HELICASE_CTER"/>
    <property type="match status" value="1"/>
</dbReference>
<dbReference type="PANTHER" id="PTHR11070">
    <property type="entry name" value="UVRD / RECB / PCRA DNA HELICASE FAMILY MEMBER"/>
    <property type="match status" value="1"/>
</dbReference>